<sequence length="178" mass="20590">MGKSVVGIKSIQIIEYARPPDLLLPKVQSTERAGCEERGLPSRASKLERRGAPARPFPLLAAREPCARWAVPSAIRIFLLSLVRSSPARDEWGRIFMPPYILGMGISFRPLQKDVNKQLEIIIAEHRNHIRWNIHSVISDHRLEEDHEFDWENIAILDEEPQYRKRLVSEMLYQETDT</sequence>
<dbReference type="InParanoid" id="F4X1P8"/>
<gene>
    <name evidence="1" type="ORF">G5I_12216</name>
</gene>
<organism evidence="2">
    <name type="scientific">Acromyrmex echinatior</name>
    <name type="common">Panamanian leafcutter ant</name>
    <name type="synonym">Acromyrmex octospinosus echinatior</name>
    <dbReference type="NCBI Taxonomy" id="103372"/>
    <lineage>
        <taxon>Eukaryota</taxon>
        <taxon>Metazoa</taxon>
        <taxon>Ecdysozoa</taxon>
        <taxon>Arthropoda</taxon>
        <taxon>Hexapoda</taxon>
        <taxon>Insecta</taxon>
        <taxon>Pterygota</taxon>
        <taxon>Neoptera</taxon>
        <taxon>Endopterygota</taxon>
        <taxon>Hymenoptera</taxon>
        <taxon>Apocrita</taxon>
        <taxon>Aculeata</taxon>
        <taxon>Formicoidea</taxon>
        <taxon>Formicidae</taxon>
        <taxon>Myrmicinae</taxon>
        <taxon>Acromyrmex</taxon>
    </lineage>
</organism>
<dbReference type="EMBL" id="GL888547">
    <property type="protein sequence ID" value="EGI59624.1"/>
    <property type="molecule type" value="Genomic_DNA"/>
</dbReference>
<dbReference type="Proteomes" id="UP000007755">
    <property type="component" value="Unassembled WGS sequence"/>
</dbReference>
<name>F4X1P8_ACREC</name>
<dbReference type="AlphaFoldDB" id="F4X1P8"/>
<accession>F4X1P8</accession>
<evidence type="ECO:0000313" key="1">
    <source>
        <dbReference type="EMBL" id="EGI59624.1"/>
    </source>
</evidence>
<protein>
    <submittedName>
        <fullName evidence="1">Uncharacterized protein</fullName>
    </submittedName>
</protein>
<proteinExistence type="predicted"/>
<keyword evidence="2" id="KW-1185">Reference proteome</keyword>
<reference evidence="1" key="1">
    <citation type="submission" date="2011-02" db="EMBL/GenBank/DDBJ databases">
        <title>The genome of the leaf-cutting ant Acromyrmex echinatior suggests key adaptations to social evolution and fungus farming.</title>
        <authorList>
            <person name="Nygaard S."/>
            <person name="Zhang G."/>
        </authorList>
    </citation>
    <scope>NUCLEOTIDE SEQUENCE</scope>
</reference>
<evidence type="ECO:0000313" key="2">
    <source>
        <dbReference type="Proteomes" id="UP000007755"/>
    </source>
</evidence>